<sequence length="296" mass="34028">MEEQKPEEENIETFEEKFENFIGNAKEEISTLKSELNDITELYNDFVKKPSSAVLSKAEKLNETFEKINEYNSEISEIEEKVSGFETKVFGKTPEDKESLKFKLNDLKTQHEELHGEWEGKYETLTAKIEGLLPGATSAGLAKSYHDQKNSYKWPNIIWSAVFTLTMIGMVYYAIKTVTDSTDIGNAFMNILSRAPFFIPTIWLALFASKQQSQNRRLEQEYAYKESLAKSYDGYKREIENLPESDEKNEIMEKLVRTMIDTAGFNPSSTLEKQSHNDKPPIFGNLFGRKGTDEKK</sequence>
<keyword evidence="3" id="KW-0812">Transmembrane</keyword>
<gene>
    <name evidence="4" type="ORF">DFQ05_0983</name>
</gene>
<dbReference type="OrthoDB" id="7473745at2"/>
<dbReference type="EMBL" id="SMGI01000002">
    <property type="protein sequence ID" value="TCK67210.1"/>
    <property type="molecule type" value="Genomic_DNA"/>
</dbReference>
<dbReference type="Proteomes" id="UP000295714">
    <property type="component" value="Unassembled WGS sequence"/>
</dbReference>
<comment type="caution">
    <text evidence="4">The sequence shown here is derived from an EMBL/GenBank/DDBJ whole genome shotgun (WGS) entry which is preliminary data.</text>
</comment>
<evidence type="ECO:0000313" key="5">
    <source>
        <dbReference type="Proteomes" id="UP000295714"/>
    </source>
</evidence>
<evidence type="ECO:0000256" key="1">
    <source>
        <dbReference type="SAM" id="Coils"/>
    </source>
</evidence>
<reference evidence="4 5" key="1">
    <citation type="journal article" date="2015" name="Stand. Genomic Sci.">
        <title>Genomic Encyclopedia of Bacterial and Archaeal Type Strains, Phase III: the genomes of soil and plant-associated and newly described type strains.</title>
        <authorList>
            <person name="Whitman W.B."/>
            <person name="Woyke T."/>
            <person name="Klenk H.P."/>
            <person name="Zhou Y."/>
            <person name="Lilburn T.G."/>
            <person name="Beck B.J."/>
            <person name="De Vos P."/>
            <person name="Vandamme P."/>
            <person name="Eisen J.A."/>
            <person name="Garrity G."/>
            <person name="Hugenholtz P."/>
            <person name="Kyrpides N.C."/>
        </authorList>
    </citation>
    <scope>NUCLEOTIDE SEQUENCE [LARGE SCALE GENOMIC DNA]</scope>
    <source>
        <strain evidence="4 5">CECT 8445</strain>
    </source>
</reference>
<protein>
    <submittedName>
        <fullName evidence="4">Uncharacterized protein</fullName>
    </submittedName>
</protein>
<accession>A0A4R1KRL8</accession>
<evidence type="ECO:0000256" key="2">
    <source>
        <dbReference type="SAM" id="MobiDB-lite"/>
    </source>
</evidence>
<proteinExistence type="predicted"/>
<dbReference type="Gene3D" id="1.10.287.1490">
    <property type="match status" value="1"/>
</dbReference>
<dbReference type="RefSeq" id="WP_132704180.1">
    <property type="nucleotide sequence ID" value="NZ_SMGI01000002.1"/>
</dbReference>
<keyword evidence="1" id="KW-0175">Coiled coil</keyword>
<name>A0A4R1KRL8_9FLAO</name>
<organism evidence="4 5">
    <name type="scientific">Winogradskyella wandonensis</name>
    <dbReference type="NCBI Taxonomy" id="1442586"/>
    <lineage>
        <taxon>Bacteria</taxon>
        <taxon>Pseudomonadati</taxon>
        <taxon>Bacteroidota</taxon>
        <taxon>Flavobacteriia</taxon>
        <taxon>Flavobacteriales</taxon>
        <taxon>Flavobacteriaceae</taxon>
        <taxon>Winogradskyella</taxon>
    </lineage>
</organism>
<evidence type="ECO:0000256" key="3">
    <source>
        <dbReference type="SAM" id="Phobius"/>
    </source>
</evidence>
<keyword evidence="3" id="KW-0472">Membrane</keyword>
<feature type="transmembrane region" description="Helical" evidence="3">
    <location>
        <begin position="157"/>
        <end position="175"/>
    </location>
</feature>
<keyword evidence="5" id="KW-1185">Reference proteome</keyword>
<feature type="transmembrane region" description="Helical" evidence="3">
    <location>
        <begin position="187"/>
        <end position="208"/>
    </location>
</feature>
<keyword evidence="3" id="KW-1133">Transmembrane helix</keyword>
<dbReference type="AlphaFoldDB" id="A0A4R1KRL8"/>
<feature type="region of interest" description="Disordered" evidence="2">
    <location>
        <begin position="267"/>
        <end position="296"/>
    </location>
</feature>
<evidence type="ECO:0000313" key="4">
    <source>
        <dbReference type="EMBL" id="TCK67210.1"/>
    </source>
</evidence>
<feature type="coiled-coil region" evidence="1">
    <location>
        <begin position="22"/>
        <end position="117"/>
    </location>
</feature>